<dbReference type="Pfam" id="PF13715">
    <property type="entry name" value="CarbopepD_reg_2"/>
    <property type="match status" value="1"/>
</dbReference>
<dbReference type="SUPFAM" id="SSF49464">
    <property type="entry name" value="Carboxypeptidase regulatory domain-like"/>
    <property type="match status" value="1"/>
</dbReference>
<dbReference type="Pfam" id="PF07715">
    <property type="entry name" value="Plug"/>
    <property type="match status" value="1"/>
</dbReference>
<dbReference type="InterPro" id="IPR008969">
    <property type="entry name" value="CarboxyPept-like_regulatory"/>
</dbReference>
<comment type="caution">
    <text evidence="9">The sequence shown here is derived from an EMBL/GenBank/DDBJ whole genome shotgun (WGS) entry which is preliminary data.</text>
</comment>
<dbReference type="AlphaFoldDB" id="A0A2U2PJZ8"/>
<gene>
    <name evidence="9" type="ORF">DDR33_07055</name>
</gene>
<keyword evidence="3" id="KW-1134">Transmembrane beta strand</keyword>
<evidence type="ECO:0000256" key="2">
    <source>
        <dbReference type="ARBA" id="ARBA00022448"/>
    </source>
</evidence>
<organism evidence="9 10">
    <name type="scientific">Pararcticibacter amylolyticus</name>
    <dbReference type="NCBI Taxonomy" id="2173175"/>
    <lineage>
        <taxon>Bacteria</taxon>
        <taxon>Pseudomonadati</taxon>
        <taxon>Bacteroidota</taxon>
        <taxon>Sphingobacteriia</taxon>
        <taxon>Sphingobacteriales</taxon>
        <taxon>Sphingobacteriaceae</taxon>
        <taxon>Pararcticibacter</taxon>
    </lineage>
</organism>
<dbReference type="PANTHER" id="PTHR30069:SF29">
    <property type="entry name" value="HEMOGLOBIN AND HEMOGLOBIN-HAPTOGLOBIN-BINDING PROTEIN 1-RELATED"/>
    <property type="match status" value="1"/>
</dbReference>
<dbReference type="GO" id="GO:0009279">
    <property type="term" value="C:cell outer membrane"/>
    <property type="evidence" value="ECO:0007669"/>
    <property type="project" value="UniProtKB-SubCell"/>
</dbReference>
<reference evidence="9 10" key="1">
    <citation type="submission" date="2018-04" db="EMBL/GenBank/DDBJ databases">
        <title>Pedobacter chongqingensis sp. nov., isolated from a rottenly hemp rope.</title>
        <authorList>
            <person name="Cai Y."/>
        </authorList>
    </citation>
    <scope>NUCLEOTIDE SEQUENCE [LARGE SCALE GENOMIC DNA]</scope>
    <source>
        <strain evidence="9 10">FJ4-8</strain>
    </source>
</reference>
<dbReference type="InterPro" id="IPR036942">
    <property type="entry name" value="Beta-barrel_TonB_sf"/>
</dbReference>
<dbReference type="EMBL" id="QEAS01000004">
    <property type="protein sequence ID" value="PWG81582.1"/>
    <property type="molecule type" value="Genomic_DNA"/>
</dbReference>
<dbReference type="OrthoDB" id="1151166at2"/>
<protein>
    <submittedName>
        <fullName evidence="9">Outer membrane receptor protein</fullName>
    </submittedName>
</protein>
<evidence type="ECO:0000256" key="1">
    <source>
        <dbReference type="ARBA" id="ARBA00004571"/>
    </source>
</evidence>
<dbReference type="SUPFAM" id="SSF56935">
    <property type="entry name" value="Porins"/>
    <property type="match status" value="1"/>
</dbReference>
<sequence>MITYSKFVSKAIAFGLLIILVPLRGRTALISATGRYFTADTIKTRGQTHSGFISGVVTDSLSRKPVEGATVSINELGLFAVTGQSGRFSMKNIPFGNITLSVQSINTLPYSLKLNIDKGKSHTLNIVLIPNSLSLKEVQVVARESNAGKPTSSVISSTAIQHLQATSLADILQLLPGAVTANPDLSGVNKANIRQYSSNNTGGFGTSVIINGSAVSANANMQAVNTSTGGNGASFATAAGGGVDLRLISADNIESVEVVRGIPSVEYGDLSSGSIFVRTKAGQSPLKITGRINPEITQFAAGKGVGSEDKGGSLYSSVDYTRTLADQRSTYTSYDRVTASLQYTRNFKWIRPLYSNTYFNYIMGFDNSKLDPDNMRYQTSSRSRDYSFRLSTEGKWKLGYRLAQSLGYNLLVNYGVQKSYQQELLSGYIYPMSTALNDTVARGTFVPSEYISRVWVEGKPLNISARVNDNFYFRTGSGFHKVLLGAQYSSDANNGKGKTFDPMNPPRILNGNSIRQRTFSSVPSLRQLSFYAEDQFSVRLSQRELVISAGLRYDNVQPSGFLKSDFGTAWSPRLNGSFEIVRNFRLRGGYGITAKAPSLLYLYPENAYFDLLSYNYYTDRPGESLVLINTRVFDTRNSELRITRNHKKEIGFDWSFAGSRRLNVTAYHESTSDGYEFQDRLNILKVPQYSATSFPQGQPPVVDISSPSSYNNYIALMDIPSNGRKIVNRGVEFDLDLGRFDDLRTSFTINGAWLETRSENQNVFYIKYTQAGRDPSKTGIFGSGEGNVKERLVTTARAVHNIPELRFVITLTAQKVWRDRSHDLIQASPIGYIETATGNTVWLTEAERAAITPDDLELYRNINPAMYNTESWTPGWVFNLRLTRELGRSLKFSFYANNVLKNNPLEKNTRYLNEFERRNPSLFFGAEIGFSF</sequence>
<keyword evidence="9" id="KW-0675">Receptor</keyword>
<evidence type="ECO:0000256" key="5">
    <source>
        <dbReference type="ARBA" id="ARBA00022729"/>
    </source>
</evidence>
<keyword evidence="5" id="KW-0732">Signal</keyword>
<accession>A0A2U2PJZ8</accession>
<keyword evidence="6" id="KW-0472">Membrane</keyword>
<keyword evidence="4" id="KW-0812">Transmembrane</keyword>
<evidence type="ECO:0000259" key="8">
    <source>
        <dbReference type="Pfam" id="PF07715"/>
    </source>
</evidence>
<keyword evidence="2" id="KW-0813">Transport</keyword>
<evidence type="ECO:0000256" key="6">
    <source>
        <dbReference type="ARBA" id="ARBA00023136"/>
    </source>
</evidence>
<name>A0A2U2PJZ8_9SPHI</name>
<dbReference type="Gene3D" id="2.40.170.20">
    <property type="entry name" value="TonB-dependent receptor, beta-barrel domain"/>
    <property type="match status" value="1"/>
</dbReference>
<dbReference type="InterPro" id="IPR037066">
    <property type="entry name" value="Plug_dom_sf"/>
</dbReference>
<dbReference type="InterPro" id="IPR012910">
    <property type="entry name" value="Plug_dom"/>
</dbReference>
<dbReference type="Gene3D" id="2.170.130.10">
    <property type="entry name" value="TonB-dependent receptor, plug domain"/>
    <property type="match status" value="1"/>
</dbReference>
<proteinExistence type="predicted"/>
<evidence type="ECO:0000256" key="3">
    <source>
        <dbReference type="ARBA" id="ARBA00022452"/>
    </source>
</evidence>
<comment type="subcellular location">
    <subcellularLocation>
        <location evidence="1">Cell outer membrane</location>
        <topology evidence="1">Multi-pass membrane protein</topology>
    </subcellularLocation>
</comment>
<dbReference type="InterPro" id="IPR039426">
    <property type="entry name" value="TonB-dep_rcpt-like"/>
</dbReference>
<evidence type="ECO:0000313" key="10">
    <source>
        <dbReference type="Proteomes" id="UP000245647"/>
    </source>
</evidence>
<dbReference type="RefSeq" id="WP_109415066.1">
    <property type="nucleotide sequence ID" value="NZ_QEAS01000004.1"/>
</dbReference>
<dbReference type="GO" id="GO:0044718">
    <property type="term" value="P:siderophore transmembrane transport"/>
    <property type="evidence" value="ECO:0007669"/>
    <property type="project" value="TreeGrafter"/>
</dbReference>
<keyword evidence="7" id="KW-0998">Cell outer membrane</keyword>
<evidence type="ECO:0000256" key="4">
    <source>
        <dbReference type="ARBA" id="ARBA00022692"/>
    </source>
</evidence>
<dbReference type="Gene3D" id="2.60.40.1120">
    <property type="entry name" value="Carboxypeptidase-like, regulatory domain"/>
    <property type="match status" value="1"/>
</dbReference>
<evidence type="ECO:0000256" key="7">
    <source>
        <dbReference type="ARBA" id="ARBA00023237"/>
    </source>
</evidence>
<evidence type="ECO:0000313" key="9">
    <source>
        <dbReference type="EMBL" id="PWG81582.1"/>
    </source>
</evidence>
<dbReference type="PANTHER" id="PTHR30069">
    <property type="entry name" value="TONB-DEPENDENT OUTER MEMBRANE RECEPTOR"/>
    <property type="match status" value="1"/>
</dbReference>
<keyword evidence="10" id="KW-1185">Reference proteome</keyword>
<dbReference type="Proteomes" id="UP000245647">
    <property type="component" value="Unassembled WGS sequence"/>
</dbReference>
<dbReference type="GO" id="GO:0015344">
    <property type="term" value="F:siderophore uptake transmembrane transporter activity"/>
    <property type="evidence" value="ECO:0007669"/>
    <property type="project" value="TreeGrafter"/>
</dbReference>
<feature type="domain" description="TonB-dependent receptor plug" evidence="8">
    <location>
        <begin position="152"/>
        <end position="273"/>
    </location>
</feature>